<dbReference type="Proteomes" id="UP001217838">
    <property type="component" value="Unassembled WGS sequence"/>
</dbReference>
<evidence type="ECO:0000313" key="4">
    <source>
        <dbReference type="Proteomes" id="UP001217838"/>
    </source>
</evidence>
<dbReference type="Pfam" id="PF19780">
    <property type="entry name" value="DUF6265"/>
    <property type="match status" value="1"/>
</dbReference>
<evidence type="ECO:0000313" key="3">
    <source>
        <dbReference type="EMBL" id="MDC0674398.1"/>
    </source>
</evidence>
<gene>
    <name evidence="3" type="ORF">POL58_42005</name>
</gene>
<comment type="caution">
    <text evidence="3">The sequence shown here is derived from an EMBL/GenBank/DDBJ whole genome shotgun (WGS) entry which is preliminary data.</text>
</comment>
<accession>A0ABT5BJT6</accession>
<dbReference type="RefSeq" id="WP_272008601.1">
    <property type="nucleotide sequence ID" value="NZ_JAQNDN010000024.1"/>
</dbReference>
<feature type="region of interest" description="Disordered" evidence="1">
    <location>
        <begin position="148"/>
        <end position="173"/>
    </location>
</feature>
<dbReference type="InterPro" id="IPR046232">
    <property type="entry name" value="DUF6265"/>
</dbReference>
<evidence type="ECO:0000259" key="2">
    <source>
        <dbReference type="Pfam" id="PF19780"/>
    </source>
</evidence>
<dbReference type="EMBL" id="JAQNDN010000024">
    <property type="protein sequence ID" value="MDC0674398.1"/>
    <property type="molecule type" value="Genomic_DNA"/>
</dbReference>
<organism evidence="3 4">
    <name type="scientific">Nannocystis radixulma</name>
    <dbReference type="NCBI Taxonomy" id="2995305"/>
    <lineage>
        <taxon>Bacteria</taxon>
        <taxon>Pseudomonadati</taxon>
        <taxon>Myxococcota</taxon>
        <taxon>Polyangia</taxon>
        <taxon>Nannocystales</taxon>
        <taxon>Nannocystaceae</taxon>
        <taxon>Nannocystis</taxon>
    </lineage>
</organism>
<proteinExistence type="predicted"/>
<name>A0ABT5BJT6_9BACT</name>
<sequence>MSGYSPAMRPGSSLLAVTLVAVAELGCGHAAPAAEALGPLCGTWEQRDGWIVTETWRRVKGGLQGRSTTADPNGKIIELEEMRLTVGPGGSIYHAEPAGGTPTEFTETTDPALVPAAGERVWIWVHPTHDFPRRIVYRLAGDRLTATISNPNGDEEQRRGRTWEYRRTGACSG</sequence>
<feature type="domain" description="DUF6265" evidence="2">
    <location>
        <begin position="40"/>
        <end position="149"/>
    </location>
</feature>
<keyword evidence="4" id="KW-1185">Reference proteome</keyword>
<protein>
    <submittedName>
        <fullName evidence="3">DUF6265 family protein</fullName>
    </submittedName>
</protein>
<evidence type="ECO:0000256" key="1">
    <source>
        <dbReference type="SAM" id="MobiDB-lite"/>
    </source>
</evidence>
<reference evidence="3 4" key="1">
    <citation type="submission" date="2022-11" db="EMBL/GenBank/DDBJ databases">
        <title>Minimal conservation of predation-associated metabolite biosynthetic gene clusters underscores biosynthetic potential of Myxococcota including descriptions for ten novel species: Archangium lansinium sp. nov., Myxococcus landrumus sp. nov., Nannocystis bai.</title>
        <authorList>
            <person name="Ahearne A."/>
            <person name="Stevens C."/>
            <person name="Dowd S."/>
        </authorList>
    </citation>
    <scope>NUCLEOTIDE SEQUENCE [LARGE SCALE GENOMIC DNA]</scope>
    <source>
        <strain evidence="3 4">NCELM</strain>
    </source>
</reference>
<feature type="compositionally biased region" description="Basic and acidic residues" evidence="1">
    <location>
        <begin position="155"/>
        <end position="167"/>
    </location>
</feature>